<evidence type="ECO:0000313" key="4">
    <source>
        <dbReference type="EMBL" id="KYO38794.1"/>
    </source>
</evidence>
<dbReference type="EMBL" id="AKHW03002440">
    <property type="protein sequence ID" value="KYO38794.1"/>
    <property type="molecule type" value="Genomic_DNA"/>
</dbReference>
<dbReference type="InterPro" id="IPR039015">
    <property type="entry name" value="ENDOD1"/>
</dbReference>
<dbReference type="GO" id="GO:0016787">
    <property type="term" value="F:hydrolase activity"/>
    <property type="evidence" value="ECO:0007669"/>
    <property type="project" value="InterPro"/>
</dbReference>
<keyword evidence="5" id="KW-1185">Reference proteome</keyword>
<feature type="domain" description="ENPP1-3/EXOG-like endonuclease/phosphodiesterase" evidence="2">
    <location>
        <begin position="59"/>
        <end position="269"/>
    </location>
</feature>
<dbReference type="GO" id="GO:0003676">
    <property type="term" value="F:nucleic acid binding"/>
    <property type="evidence" value="ECO:0007669"/>
    <property type="project" value="InterPro"/>
</dbReference>
<dbReference type="InterPro" id="IPR044929">
    <property type="entry name" value="DNA/RNA_non-sp_Endonuclease_sf"/>
</dbReference>
<evidence type="ECO:0000256" key="1">
    <source>
        <dbReference type="SAM" id="SignalP"/>
    </source>
</evidence>
<feature type="signal peptide" evidence="1">
    <location>
        <begin position="1"/>
        <end position="20"/>
    </location>
</feature>
<dbReference type="eggNOG" id="ENOG502S36J">
    <property type="taxonomic scope" value="Eukaryota"/>
</dbReference>
<dbReference type="Gene3D" id="3.40.570.10">
    <property type="entry name" value="Extracellular Endonuclease, subunit A"/>
    <property type="match status" value="1"/>
</dbReference>
<dbReference type="SMART" id="SM00477">
    <property type="entry name" value="NUC"/>
    <property type="match status" value="1"/>
</dbReference>
<feature type="chain" id="PRO_5007586253" evidence="1">
    <location>
        <begin position="21"/>
        <end position="277"/>
    </location>
</feature>
<dbReference type="Pfam" id="PF01223">
    <property type="entry name" value="Endonuclease_NS"/>
    <property type="match status" value="1"/>
</dbReference>
<keyword evidence="1" id="KW-0732">Signal</keyword>
<dbReference type="PhylomeDB" id="A0A151NPU4"/>
<organism evidence="4 5">
    <name type="scientific">Alligator mississippiensis</name>
    <name type="common">American alligator</name>
    <dbReference type="NCBI Taxonomy" id="8496"/>
    <lineage>
        <taxon>Eukaryota</taxon>
        <taxon>Metazoa</taxon>
        <taxon>Chordata</taxon>
        <taxon>Craniata</taxon>
        <taxon>Vertebrata</taxon>
        <taxon>Euteleostomi</taxon>
        <taxon>Archelosauria</taxon>
        <taxon>Archosauria</taxon>
        <taxon>Crocodylia</taxon>
        <taxon>Alligatoridae</taxon>
        <taxon>Alligatorinae</taxon>
        <taxon>Alligator</taxon>
    </lineage>
</organism>
<dbReference type="Proteomes" id="UP000050525">
    <property type="component" value="Unassembled WGS sequence"/>
</dbReference>
<dbReference type="SUPFAM" id="SSF54060">
    <property type="entry name" value="His-Me finger endonucleases"/>
    <property type="match status" value="1"/>
</dbReference>
<dbReference type="PANTHER" id="PTHR21472:SF26">
    <property type="entry name" value="ENDONUCLEASE DOMAIN CONTAINING 1"/>
    <property type="match status" value="1"/>
</dbReference>
<feature type="domain" description="DNA/RNA non-specific endonuclease/pyrophosphatase/phosphodiesterase" evidence="3">
    <location>
        <begin position="58"/>
        <end position="269"/>
    </location>
</feature>
<gene>
    <name evidence="4" type="primary">K123</name>
    <name evidence="4" type="ORF">Y1Q_0023472</name>
</gene>
<dbReference type="AlphaFoldDB" id="A0A151NPU4"/>
<dbReference type="SMART" id="SM00892">
    <property type="entry name" value="Endonuclease_NS"/>
    <property type="match status" value="1"/>
</dbReference>
<dbReference type="STRING" id="8496.A0A151NPU4"/>
<evidence type="ECO:0000259" key="2">
    <source>
        <dbReference type="SMART" id="SM00477"/>
    </source>
</evidence>
<name>A0A151NPU4_ALLMI</name>
<dbReference type="InterPro" id="IPR020821">
    <property type="entry name" value="ENPP1-3/EXOG-like_nuc-like"/>
</dbReference>
<dbReference type="KEGG" id="amj:102567311"/>
<dbReference type="PANTHER" id="PTHR21472">
    <property type="entry name" value="ENDONUCLEASE DOMAIN-CONTAINING 1 PROTEIN ENDOD1"/>
    <property type="match status" value="1"/>
</dbReference>
<dbReference type="GO" id="GO:0046872">
    <property type="term" value="F:metal ion binding"/>
    <property type="evidence" value="ECO:0007669"/>
    <property type="project" value="InterPro"/>
</dbReference>
<dbReference type="InterPro" id="IPR001604">
    <property type="entry name" value="Endo_G_ENPP1-like_dom"/>
</dbReference>
<dbReference type="GeneID" id="102567311"/>
<reference evidence="4 5" key="1">
    <citation type="journal article" date="2012" name="Genome Biol.">
        <title>Sequencing three crocodilian genomes to illuminate the evolution of archosaurs and amniotes.</title>
        <authorList>
            <person name="St John J.A."/>
            <person name="Braun E.L."/>
            <person name="Isberg S.R."/>
            <person name="Miles L.G."/>
            <person name="Chong A.Y."/>
            <person name="Gongora J."/>
            <person name="Dalzell P."/>
            <person name="Moran C."/>
            <person name="Bed'hom B."/>
            <person name="Abzhanov A."/>
            <person name="Burgess S.C."/>
            <person name="Cooksey A.M."/>
            <person name="Castoe T.A."/>
            <person name="Crawford N.G."/>
            <person name="Densmore L.D."/>
            <person name="Drew J.C."/>
            <person name="Edwards S.V."/>
            <person name="Faircloth B.C."/>
            <person name="Fujita M.K."/>
            <person name="Greenwold M.J."/>
            <person name="Hoffmann F.G."/>
            <person name="Howard J.M."/>
            <person name="Iguchi T."/>
            <person name="Janes D.E."/>
            <person name="Khan S.Y."/>
            <person name="Kohno S."/>
            <person name="de Koning A.J."/>
            <person name="Lance S.L."/>
            <person name="McCarthy F.M."/>
            <person name="McCormack J.E."/>
            <person name="Merchant M.E."/>
            <person name="Peterson D.G."/>
            <person name="Pollock D.D."/>
            <person name="Pourmand N."/>
            <person name="Raney B.J."/>
            <person name="Roessler K.A."/>
            <person name="Sanford J.R."/>
            <person name="Sawyer R.H."/>
            <person name="Schmidt C.J."/>
            <person name="Triplett E.W."/>
            <person name="Tuberville T.D."/>
            <person name="Venegas-Anaya M."/>
            <person name="Howard J.T."/>
            <person name="Jarvis E.D."/>
            <person name="Guillette L.J.Jr."/>
            <person name="Glenn T.C."/>
            <person name="Green R.E."/>
            <person name="Ray D.A."/>
        </authorList>
    </citation>
    <scope>NUCLEOTIDE SEQUENCE [LARGE SCALE GENOMIC DNA]</scope>
    <source>
        <strain evidence="4">KSC_2009_1</strain>
    </source>
</reference>
<proteinExistence type="predicted"/>
<protein>
    <submittedName>
        <fullName evidence="4">K123 protein</fullName>
    </submittedName>
</protein>
<evidence type="ECO:0000313" key="5">
    <source>
        <dbReference type="Proteomes" id="UP000050525"/>
    </source>
</evidence>
<comment type="caution">
    <text evidence="4">The sequence shown here is derived from an EMBL/GenBank/DDBJ whole genome shotgun (WGS) entry which is preliminary data.</text>
</comment>
<sequence length="277" mass="31415">MLLVLVLLQVCLCCLQLGSTEVVMSFENTCPEFFFSNTPPSDALKPDSAARICQRYKNQYHYATLYDRNQRIPIYSAYLYEPGDGKRPNTWMVEPQLMGSSYPKEMKTEWTLMTMLNVSQDEIKKSQAVLQDYKNLTNYNRGHLNPNGHQPNPDSKASTFTLTNIVPQYEKLNGGQWNNYEQSVMATRTSDCAKTYVVVGVVPGNNYIAKGRVNKPSHIWSAACCVVDNNHRRSWAVIAENDKNAVSLVRLGELEEQLTGLYHKGTVSLFHSDCPRN</sequence>
<dbReference type="InterPro" id="IPR044925">
    <property type="entry name" value="His-Me_finger_sf"/>
</dbReference>
<dbReference type="OrthoDB" id="69221at2759"/>
<accession>A0A151NPU4</accession>
<evidence type="ECO:0000259" key="3">
    <source>
        <dbReference type="SMART" id="SM00892"/>
    </source>
</evidence>